<feature type="domain" description="EamA" evidence="7">
    <location>
        <begin position="4"/>
        <end position="142"/>
    </location>
</feature>
<protein>
    <submittedName>
        <fullName evidence="8">Drug/metabolite transporter, DME family</fullName>
    </submittedName>
</protein>
<feature type="transmembrane region" description="Helical" evidence="6">
    <location>
        <begin position="270"/>
        <end position="286"/>
    </location>
</feature>
<dbReference type="STRING" id="201973.SAMN04488025_11955"/>
<dbReference type="InterPro" id="IPR037185">
    <property type="entry name" value="EmrE-like"/>
</dbReference>
<proteinExistence type="inferred from homology"/>
<feature type="transmembrane region" description="Helical" evidence="6">
    <location>
        <begin position="127"/>
        <end position="149"/>
    </location>
</feature>
<feature type="domain" description="EamA" evidence="7">
    <location>
        <begin position="157"/>
        <end position="285"/>
    </location>
</feature>
<evidence type="ECO:0000313" key="8">
    <source>
        <dbReference type="EMBL" id="SFG18283.1"/>
    </source>
</evidence>
<feature type="transmembrane region" description="Helical" evidence="6">
    <location>
        <begin position="96"/>
        <end position="115"/>
    </location>
</feature>
<keyword evidence="9" id="KW-1185">Reference proteome</keyword>
<keyword evidence="4 6" id="KW-1133">Transmembrane helix</keyword>
<keyword evidence="5 6" id="KW-0472">Membrane</keyword>
<dbReference type="Proteomes" id="UP000198661">
    <property type="component" value="Unassembled WGS sequence"/>
</dbReference>
<dbReference type="InterPro" id="IPR000620">
    <property type="entry name" value="EamA_dom"/>
</dbReference>
<feature type="transmembrane region" description="Helical" evidence="6">
    <location>
        <begin position="73"/>
        <end position="90"/>
    </location>
</feature>
<evidence type="ECO:0000256" key="1">
    <source>
        <dbReference type="ARBA" id="ARBA00004127"/>
    </source>
</evidence>
<evidence type="ECO:0000256" key="4">
    <source>
        <dbReference type="ARBA" id="ARBA00022989"/>
    </source>
</evidence>
<dbReference type="PANTHER" id="PTHR32322:SF2">
    <property type="entry name" value="EAMA DOMAIN-CONTAINING PROTEIN"/>
    <property type="match status" value="1"/>
</dbReference>
<evidence type="ECO:0000256" key="2">
    <source>
        <dbReference type="ARBA" id="ARBA00007362"/>
    </source>
</evidence>
<dbReference type="EMBL" id="FOOK01000019">
    <property type="protein sequence ID" value="SFG18283.1"/>
    <property type="molecule type" value="Genomic_DNA"/>
</dbReference>
<feature type="transmembrane region" description="Helical" evidence="6">
    <location>
        <begin position="216"/>
        <end position="234"/>
    </location>
</feature>
<gene>
    <name evidence="8" type="ORF">SAMN04488025_11955</name>
</gene>
<feature type="transmembrane region" description="Helical" evidence="6">
    <location>
        <begin position="246"/>
        <end position="264"/>
    </location>
</feature>
<keyword evidence="3 6" id="KW-0812">Transmembrane</keyword>
<dbReference type="AlphaFoldDB" id="A0A1I2PSD3"/>
<dbReference type="Pfam" id="PF00892">
    <property type="entry name" value="EamA"/>
    <property type="match status" value="2"/>
</dbReference>
<accession>A0A1I2PSD3</accession>
<name>A0A1I2PSD3_9BACL</name>
<evidence type="ECO:0000313" key="9">
    <source>
        <dbReference type="Proteomes" id="UP000198661"/>
    </source>
</evidence>
<comment type="subcellular location">
    <subcellularLocation>
        <location evidence="1">Endomembrane system</location>
        <topology evidence="1">Multi-pass membrane protein</topology>
    </subcellularLocation>
</comment>
<dbReference type="PANTHER" id="PTHR32322">
    <property type="entry name" value="INNER MEMBRANE TRANSPORTER"/>
    <property type="match status" value="1"/>
</dbReference>
<evidence type="ECO:0000256" key="6">
    <source>
        <dbReference type="SAM" id="Phobius"/>
    </source>
</evidence>
<reference evidence="8 9" key="1">
    <citation type="submission" date="2016-10" db="EMBL/GenBank/DDBJ databases">
        <authorList>
            <person name="de Groot N.N."/>
        </authorList>
    </citation>
    <scope>NUCLEOTIDE SEQUENCE [LARGE SCALE GENOMIC DNA]</scope>
    <source>
        <strain evidence="8 9">DSM 44945</strain>
    </source>
</reference>
<organism evidence="8 9">
    <name type="scientific">Planifilum fulgidum</name>
    <dbReference type="NCBI Taxonomy" id="201973"/>
    <lineage>
        <taxon>Bacteria</taxon>
        <taxon>Bacillati</taxon>
        <taxon>Bacillota</taxon>
        <taxon>Bacilli</taxon>
        <taxon>Bacillales</taxon>
        <taxon>Thermoactinomycetaceae</taxon>
        <taxon>Planifilum</taxon>
    </lineage>
</organism>
<feature type="transmembrane region" description="Helical" evidence="6">
    <location>
        <begin position="36"/>
        <end position="53"/>
    </location>
</feature>
<feature type="transmembrane region" description="Helical" evidence="6">
    <location>
        <begin position="186"/>
        <end position="204"/>
    </location>
</feature>
<evidence type="ECO:0000256" key="3">
    <source>
        <dbReference type="ARBA" id="ARBA00022692"/>
    </source>
</evidence>
<dbReference type="GO" id="GO:0016020">
    <property type="term" value="C:membrane"/>
    <property type="evidence" value="ECO:0007669"/>
    <property type="project" value="UniProtKB-SubCell"/>
</dbReference>
<dbReference type="RefSeq" id="WP_177199118.1">
    <property type="nucleotide sequence ID" value="NZ_FOOK01000019.1"/>
</dbReference>
<comment type="similarity">
    <text evidence="2">Belongs to the EamA transporter family.</text>
</comment>
<feature type="transmembrane region" description="Helical" evidence="6">
    <location>
        <begin position="155"/>
        <end position="174"/>
    </location>
</feature>
<evidence type="ECO:0000256" key="5">
    <source>
        <dbReference type="ARBA" id="ARBA00023136"/>
    </source>
</evidence>
<sequence>MRGGIKWVCLASVLWGTAGLVGKGLTADHGLDPLAVAAWRLLVSSPLLLFAAWREGVRLGTPSPPLRTHAGWFLLFGLAVAGYQLGYFSAVDRTMVATATLLAVCTAPLFVALVARWAFGERLTFRVAGALAFGVFGTILIIGVDGLAGLVNPRWWTGNALALAAALCYGGYILVGKRLTGELPPIRIVAVAFTLGAVFLLPFLRFPGPSWEAWGMILYLGMVPTGVAYMFYIAGLNRTTATQASIAALLEPLTATLLAVFLLGERLSPWEWVGAFLLFLSLFLLASPGKVQRQEETSSP</sequence>
<dbReference type="InterPro" id="IPR050638">
    <property type="entry name" value="AA-Vitamin_Transporters"/>
</dbReference>
<evidence type="ECO:0000259" key="7">
    <source>
        <dbReference type="Pfam" id="PF00892"/>
    </source>
</evidence>
<dbReference type="Gene3D" id="1.10.3730.20">
    <property type="match status" value="1"/>
</dbReference>
<dbReference type="SUPFAM" id="SSF103481">
    <property type="entry name" value="Multidrug resistance efflux transporter EmrE"/>
    <property type="match status" value="2"/>
</dbReference>